<dbReference type="PANTHER" id="PTHR35802:SF1">
    <property type="entry name" value="PROTEASE SYNTHASE AND SPORULATION PROTEIN PAI 2"/>
    <property type="match status" value="1"/>
</dbReference>
<dbReference type="SUPFAM" id="SSF50475">
    <property type="entry name" value="FMN-binding split barrel"/>
    <property type="match status" value="1"/>
</dbReference>
<dbReference type="RefSeq" id="WP_148814624.1">
    <property type="nucleotide sequence ID" value="NZ_CP043046.1"/>
</dbReference>
<gene>
    <name evidence="1" type="ORF">FXN63_10550</name>
</gene>
<dbReference type="KEGG" id="pacr:FXN63_10550"/>
<dbReference type="PANTHER" id="PTHR35802">
    <property type="entry name" value="PROTEASE SYNTHASE AND SPORULATION PROTEIN PAI 2"/>
    <property type="match status" value="1"/>
</dbReference>
<accession>A0A5C0AUX8</accession>
<dbReference type="PIRSF" id="PIRSF010372">
    <property type="entry name" value="PaiB"/>
    <property type="match status" value="1"/>
</dbReference>
<keyword evidence="2" id="KW-1185">Reference proteome</keyword>
<dbReference type="OrthoDB" id="9794948at2"/>
<name>A0A5C0AUX8_9BURK</name>
<sequence>MYLPAHFEENRVEELHRIITEFPFGALVMNGPNGLDANHFPFMFDVQAGGQGKLLAHVARNNPVWQDACDGDDVLVIFRAGQAYVSPNWLPSKHEEHRQVPTWNYQVVNVHGKITIRDDARFLRGLLARLTRTHEARMGEAKPWKMGDADPAFIDGRLAEIVGIEIDITKIVGKSKLSQNKDARDRAGIVQALRARGEDDTANAMLNT</sequence>
<organism evidence="1 2">
    <name type="scientific">Pigmentiphaga aceris</name>
    <dbReference type="NCBI Taxonomy" id="1940612"/>
    <lineage>
        <taxon>Bacteria</taxon>
        <taxon>Pseudomonadati</taxon>
        <taxon>Pseudomonadota</taxon>
        <taxon>Betaproteobacteria</taxon>
        <taxon>Burkholderiales</taxon>
        <taxon>Alcaligenaceae</taxon>
        <taxon>Pigmentiphaga</taxon>
    </lineage>
</organism>
<proteinExistence type="predicted"/>
<evidence type="ECO:0000313" key="2">
    <source>
        <dbReference type="Proteomes" id="UP000325161"/>
    </source>
</evidence>
<dbReference type="Proteomes" id="UP000325161">
    <property type="component" value="Chromosome"/>
</dbReference>
<dbReference type="EMBL" id="CP043046">
    <property type="protein sequence ID" value="QEI06229.1"/>
    <property type="molecule type" value="Genomic_DNA"/>
</dbReference>
<dbReference type="AlphaFoldDB" id="A0A5C0AUX8"/>
<reference evidence="1 2" key="1">
    <citation type="submission" date="2019-08" db="EMBL/GenBank/DDBJ databases">
        <title>Amphibian skin-associated Pigmentiphaga: genome sequence and occurrence across geography and hosts.</title>
        <authorList>
            <person name="Bletz M.C."/>
            <person name="Bunk B."/>
            <person name="Sproeer C."/>
            <person name="Biwer P."/>
            <person name="Reiter S."/>
            <person name="Rabemananjara F.C.E."/>
            <person name="Schulz S."/>
            <person name="Overmann J."/>
            <person name="Vences M."/>
        </authorList>
    </citation>
    <scope>NUCLEOTIDE SEQUENCE [LARGE SCALE GENOMIC DNA]</scope>
    <source>
        <strain evidence="1 2">Mada1488</strain>
    </source>
</reference>
<evidence type="ECO:0000313" key="1">
    <source>
        <dbReference type="EMBL" id="QEI06229.1"/>
    </source>
</evidence>
<dbReference type="InterPro" id="IPR012349">
    <property type="entry name" value="Split_barrel_FMN-bd"/>
</dbReference>
<protein>
    <submittedName>
        <fullName evidence="1">FMN-binding negative transcriptional regulator</fullName>
    </submittedName>
</protein>
<dbReference type="InterPro" id="IPR007396">
    <property type="entry name" value="TR_PAI2-type"/>
</dbReference>
<dbReference type="Pfam" id="PF04299">
    <property type="entry name" value="FMN_bind_2"/>
    <property type="match status" value="1"/>
</dbReference>
<dbReference type="Gene3D" id="2.30.110.10">
    <property type="entry name" value="Electron Transport, Fmn-binding Protein, Chain A"/>
    <property type="match status" value="1"/>
</dbReference>